<proteinExistence type="predicted"/>
<sequence>MGTGNQRPFDSPLHIADVYWSRCVLGDLSREPNPLGRCCFRQTYSPRDFFAQAKIRIELERWYPERVASLFFAL</sequence>
<name>A0A450UKX2_9GAMM</name>
<dbReference type="EMBL" id="CAADFI010000054">
    <property type="protein sequence ID" value="VFJ94066.1"/>
    <property type="molecule type" value="Genomic_DNA"/>
</dbReference>
<protein>
    <submittedName>
        <fullName evidence="1">Uncharacterized protein</fullName>
    </submittedName>
</protein>
<organism evidence="1">
    <name type="scientific">Candidatus Kentrum eta</name>
    <dbReference type="NCBI Taxonomy" id="2126337"/>
    <lineage>
        <taxon>Bacteria</taxon>
        <taxon>Pseudomonadati</taxon>
        <taxon>Pseudomonadota</taxon>
        <taxon>Gammaproteobacteria</taxon>
        <taxon>Candidatus Kentrum</taxon>
    </lineage>
</organism>
<reference evidence="1" key="1">
    <citation type="submission" date="2019-02" db="EMBL/GenBank/DDBJ databases">
        <authorList>
            <person name="Gruber-Vodicka R. H."/>
            <person name="Seah K. B. B."/>
        </authorList>
    </citation>
    <scope>NUCLEOTIDE SEQUENCE</scope>
    <source>
        <strain evidence="3">BECK_SA2B12</strain>
        <strain evidence="1">BECK_SA2B15</strain>
        <strain evidence="2">BECK_SA2B20</strain>
    </source>
</reference>
<evidence type="ECO:0000313" key="3">
    <source>
        <dbReference type="EMBL" id="VFK00729.1"/>
    </source>
</evidence>
<gene>
    <name evidence="1" type="ORF">BECKH772A_GA0070896_1005318</name>
    <name evidence="2" type="ORF">BECKH772B_GA0070898_1005418</name>
    <name evidence="3" type="ORF">BECKH772C_GA0070978_1005118</name>
</gene>
<accession>A0A450UKX2</accession>
<evidence type="ECO:0000313" key="1">
    <source>
        <dbReference type="EMBL" id="VFJ93189.1"/>
    </source>
</evidence>
<dbReference type="EMBL" id="CAADFJ010000051">
    <property type="protein sequence ID" value="VFK00729.1"/>
    <property type="molecule type" value="Genomic_DNA"/>
</dbReference>
<dbReference type="EMBL" id="CAADFG010000053">
    <property type="protein sequence ID" value="VFJ93189.1"/>
    <property type="molecule type" value="Genomic_DNA"/>
</dbReference>
<dbReference type="AlphaFoldDB" id="A0A450UKX2"/>
<evidence type="ECO:0000313" key="2">
    <source>
        <dbReference type="EMBL" id="VFJ94066.1"/>
    </source>
</evidence>